<dbReference type="AlphaFoldDB" id="A0A7G3G641"/>
<sequence length="1275" mass="143900">MRFHSDGPSIPDSLLEKSDARSVVFLCGAGVSLSSGMPTFFQLTKDVISFFDPPADSEIMAAFQPWLREENKDYIANAHQSAANVPLDQIFNLLHLEYGKDEVNALVTERLSIRQEGNDFGSQHALIKRISSSQSGVPQIVTTNFDRLFELGENGEHLKRHVPPAFPDLNFGANIEGITYLHGRLVDVASESHPYVLSSADFGRAYLSEGWATNFIRHLLERYTVVLVGYQAEDPPVKYLLQGLNHDGKYDRSRLYAFDLGSSEKIEAKWRDRGVTAIAFSAFSELWKSMEAWADRADDPRKWCASIIAKSQQDPKGLAPHERGQVAHVLRTVQGAKLFSEADPAPHPEWVCVMDANIRSTTLSSGYGDDAGTFDPKAAYGLDDDVSGALEDGRKHGIGNHNLLVWANKDETPSDFYRVMGCFEALPKRLGHLIPWISKSIDSPMLAWWAIQQSRLHPQLRQAIEGQVANPEILSERARHIWNLILEYHRAPRNLQRIDDWSALKKRIKVEGWTAGVLREFRRVSTPRLEIKSPRGLRQSRPPCLPWDKVNFDSLGQWEVVFLEWYREDLYIPDDLLSQVLGILEDQLTIASGLLGDIGTVYFRTPTLYPNREVNGKEHITKAAKALPCFVQLFDRLAATQPKLAHAHVTAWPVSDKFFFRKLKLYAFSKVDVFDADYVAEQVLLLDQDTFWDRDVVRELLFLMADRWGQFSEVGRNKLTDRILTGPDQRPNGSDEEFPRLRDEFAARYGRYLELQGCELAVVRSERLAEMIKGISGWNDGWVASVVTNWGSRIGSISVDKNPDVILSLPVNEIVSRAMEEHSSDFGSFTEKRPFAGLVKLKPRKALSSLTVEGKQGNYPEVFWSSMINDLQANISPRLRRVFLHRVARLPNSVTAELSHTLGRWLEKSLLTALEFDDDLGWTVYDHIVDGIFSGDEEAAQSSIGEISYGGNVILRSRRTIDHAINGPVGMCMKALFHTVPRDTQAAVARIPDHIKSRVERLFLAPGEGSDHAVSIASSQLNWLMFVDPAWTKERLIPMLDFEHPAAEPAWNGFLHSGPLPSQPLIEMIKPLLFSLFPWVEGGSWDRDLSRVAAEWLGDMRVFHPNEPSGLSGGEMRSVLRAMSDDTRNSFISWLGHIGRISDNGWEQHVIPLINGDWPKERRFLTTASMSAWFGLLVDTGDHFPAVYEAVKKFLVAVDTDDLQLYQLIDEGDNQKPIAVLFPETTLDFLNRVIPPVVLRLPYELPEALAHIVEVNPDLTSDPRYLRLIDLVERS</sequence>
<organism evidence="1 2">
    <name type="scientific">Iodobacter fluviatilis</name>
    <dbReference type="NCBI Taxonomy" id="537"/>
    <lineage>
        <taxon>Bacteria</taxon>
        <taxon>Pseudomonadati</taxon>
        <taxon>Pseudomonadota</taxon>
        <taxon>Betaproteobacteria</taxon>
        <taxon>Neisseriales</taxon>
        <taxon>Chitinibacteraceae</taxon>
        <taxon>Iodobacter</taxon>
    </lineage>
</organism>
<gene>
    <name evidence="1" type="ORF">C1H71_04765</name>
</gene>
<dbReference type="RefSeq" id="WP_130105537.1">
    <property type="nucleotide sequence ID" value="NZ_CP025781.1"/>
</dbReference>
<accession>A0A7G3G641</accession>
<proteinExistence type="predicted"/>
<reference evidence="1 2" key="1">
    <citation type="submission" date="2018-01" db="EMBL/GenBank/DDBJ databases">
        <title>Genome sequence of Iodobacter sp. strain PCH194 isolated from Indian Trans-Himalaya.</title>
        <authorList>
            <person name="Kumar V."/>
            <person name="Thakur V."/>
            <person name="Kumar S."/>
            <person name="Singh D."/>
        </authorList>
    </citation>
    <scope>NUCLEOTIDE SEQUENCE [LARGE SCALE GENOMIC DNA]</scope>
    <source>
        <strain evidence="1 2">PCH194</strain>
    </source>
</reference>
<protein>
    <submittedName>
        <fullName evidence="1">Uncharacterized protein</fullName>
    </submittedName>
</protein>
<name>A0A7G3G641_9NEIS</name>
<dbReference type="KEGG" id="ifl:C1H71_04765"/>
<dbReference type="Gene3D" id="3.40.50.1220">
    <property type="entry name" value="TPP-binding domain"/>
    <property type="match status" value="1"/>
</dbReference>
<keyword evidence="2" id="KW-1185">Reference proteome</keyword>
<evidence type="ECO:0000313" key="2">
    <source>
        <dbReference type="Proteomes" id="UP000515917"/>
    </source>
</evidence>
<dbReference type="EMBL" id="CP025781">
    <property type="protein sequence ID" value="QBC42930.1"/>
    <property type="molecule type" value="Genomic_DNA"/>
</dbReference>
<evidence type="ECO:0000313" key="1">
    <source>
        <dbReference type="EMBL" id="QBC42930.1"/>
    </source>
</evidence>
<dbReference type="InterPro" id="IPR029035">
    <property type="entry name" value="DHS-like_NAD/FAD-binding_dom"/>
</dbReference>
<dbReference type="Proteomes" id="UP000515917">
    <property type="component" value="Chromosome"/>
</dbReference>
<dbReference type="SUPFAM" id="SSF52467">
    <property type="entry name" value="DHS-like NAD/FAD-binding domain"/>
    <property type="match status" value="1"/>
</dbReference>
<dbReference type="Pfam" id="PF13289">
    <property type="entry name" value="SIR2_2"/>
    <property type="match status" value="1"/>
</dbReference>